<dbReference type="PANTHER" id="PTHR16537:SF1">
    <property type="entry name" value="PROTEIN ZNRD2"/>
    <property type="match status" value="1"/>
</dbReference>
<dbReference type="OrthoDB" id="26305at2157"/>
<name>M0NDA0_9EURY</name>
<feature type="compositionally biased region" description="Basic and acidic residues" evidence="1">
    <location>
        <begin position="1"/>
        <end position="27"/>
    </location>
</feature>
<evidence type="ECO:0008006" key="4">
    <source>
        <dbReference type="Google" id="ProtNLM"/>
    </source>
</evidence>
<dbReference type="Proteomes" id="UP000011625">
    <property type="component" value="Unassembled WGS sequence"/>
</dbReference>
<dbReference type="AlphaFoldDB" id="M0NDA0"/>
<dbReference type="PATRIC" id="fig|1227456.3.peg.674"/>
<sequence length="218" mass="23242">MSDFDKEAEREKLRERFAEDEEKRETTEQMSELLLQGATMTNSHCDTCGNPLFRYEGQTFCSTCQRAENGETATDATAAADDAPAAGGATGAENEPADESRQIPVDDPRDERAVESDRAVESQPRETTAAAGQPAATPTDGRRAPSPQSHGDAANAGTDRRDTESAGDLAATEASLSGTLHRLASAAENIDDLGRAREHLAATHEAAEALEAVRNARR</sequence>
<dbReference type="InterPro" id="IPR051888">
    <property type="entry name" value="UPF0148_domain"/>
</dbReference>
<organism evidence="2 3">
    <name type="scientific">Halococcus salifodinae DSM 8989</name>
    <dbReference type="NCBI Taxonomy" id="1227456"/>
    <lineage>
        <taxon>Archaea</taxon>
        <taxon>Methanobacteriati</taxon>
        <taxon>Methanobacteriota</taxon>
        <taxon>Stenosarchaea group</taxon>
        <taxon>Halobacteria</taxon>
        <taxon>Halobacteriales</taxon>
        <taxon>Halococcaceae</taxon>
        <taxon>Halococcus</taxon>
    </lineage>
</organism>
<dbReference type="EMBL" id="AOME01000015">
    <property type="protein sequence ID" value="EMA55049.1"/>
    <property type="molecule type" value="Genomic_DNA"/>
</dbReference>
<evidence type="ECO:0000313" key="3">
    <source>
        <dbReference type="Proteomes" id="UP000011625"/>
    </source>
</evidence>
<accession>M0NDA0</accession>
<proteinExistence type="predicted"/>
<evidence type="ECO:0000256" key="1">
    <source>
        <dbReference type="SAM" id="MobiDB-lite"/>
    </source>
</evidence>
<dbReference type="STRING" id="1227456.C450_03242"/>
<gene>
    <name evidence="2" type="ORF">C450_03242</name>
</gene>
<comment type="caution">
    <text evidence="2">The sequence shown here is derived from an EMBL/GenBank/DDBJ whole genome shotgun (WGS) entry which is preliminary data.</text>
</comment>
<keyword evidence="3" id="KW-1185">Reference proteome</keyword>
<dbReference type="PANTHER" id="PTHR16537">
    <property type="entry name" value="SJOEGREN SYNDROME/SCLERODERMA AUTOANTIGEN 1"/>
    <property type="match status" value="1"/>
</dbReference>
<dbReference type="RefSeq" id="WP_005039937.1">
    <property type="nucleotide sequence ID" value="NZ_AOME01000015.1"/>
</dbReference>
<reference evidence="2 3" key="1">
    <citation type="journal article" date="2014" name="PLoS Genet.">
        <title>Phylogenetically driven sequencing of extremely halophilic archaea reveals strategies for static and dynamic osmo-response.</title>
        <authorList>
            <person name="Becker E.A."/>
            <person name="Seitzer P.M."/>
            <person name="Tritt A."/>
            <person name="Larsen D."/>
            <person name="Krusor M."/>
            <person name="Yao A.I."/>
            <person name="Wu D."/>
            <person name="Madern D."/>
            <person name="Eisen J.A."/>
            <person name="Darling A.E."/>
            <person name="Facciotti M.T."/>
        </authorList>
    </citation>
    <scope>NUCLEOTIDE SEQUENCE [LARGE SCALE GENOMIC DNA]</scope>
    <source>
        <strain evidence="2 3">DSM 8989</strain>
    </source>
</reference>
<dbReference type="InterPro" id="IPR009563">
    <property type="entry name" value="SSSCA1"/>
</dbReference>
<feature type="region of interest" description="Disordered" evidence="1">
    <location>
        <begin position="70"/>
        <end position="173"/>
    </location>
</feature>
<dbReference type="Pfam" id="PF06677">
    <property type="entry name" value="Auto_anti-p27"/>
    <property type="match status" value="1"/>
</dbReference>
<feature type="region of interest" description="Disordered" evidence="1">
    <location>
        <begin position="1"/>
        <end position="29"/>
    </location>
</feature>
<feature type="compositionally biased region" description="Low complexity" evidence="1">
    <location>
        <begin position="70"/>
        <end position="94"/>
    </location>
</feature>
<feature type="compositionally biased region" description="Basic and acidic residues" evidence="1">
    <location>
        <begin position="98"/>
        <end position="124"/>
    </location>
</feature>
<feature type="compositionally biased region" description="Low complexity" evidence="1">
    <location>
        <begin position="127"/>
        <end position="139"/>
    </location>
</feature>
<evidence type="ECO:0000313" key="2">
    <source>
        <dbReference type="EMBL" id="EMA55049.1"/>
    </source>
</evidence>
<protein>
    <recommendedName>
        <fullName evidence="4">Sjogrens syndrome scleroderma autoantigen 1</fullName>
    </recommendedName>
</protein>